<dbReference type="EMBL" id="JADIXP010000001">
    <property type="protein sequence ID" value="MBF4176550.1"/>
    <property type="molecule type" value="Genomic_DNA"/>
</dbReference>
<evidence type="ECO:0000313" key="1">
    <source>
        <dbReference type="EMBL" id="MBF4176550.1"/>
    </source>
</evidence>
<dbReference type="RefSeq" id="WP_194512211.1">
    <property type="nucleotide sequence ID" value="NZ_JADIXP010000001.1"/>
</dbReference>
<reference evidence="1 2" key="1">
    <citation type="submission" date="2020-11" db="EMBL/GenBank/DDBJ databases">
        <title>Identification of Lelliottia nimipressuralis from Wound Infection by Whole Genome-Based Bacterial Identification.</title>
        <authorList>
            <person name="Navarathna D.H."/>
            <person name="Choi H."/>
            <person name="Jinadatha C."/>
            <person name="Chatterjee P."/>
            <person name="Hwang M."/>
        </authorList>
    </citation>
    <scope>NUCLEOTIDE SEQUENCE [LARGE SCALE GENOMIC DNA]</scope>
    <source>
        <strain evidence="1 2">DN2020</strain>
    </source>
</reference>
<proteinExistence type="predicted"/>
<gene>
    <name evidence="1" type="ORF">ISP11_01610</name>
</gene>
<organism evidence="1 2">
    <name type="scientific">Lelliottia nimipressuralis</name>
    <dbReference type="NCBI Taxonomy" id="69220"/>
    <lineage>
        <taxon>Bacteria</taxon>
        <taxon>Pseudomonadati</taxon>
        <taxon>Pseudomonadota</taxon>
        <taxon>Gammaproteobacteria</taxon>
        <taxon>Enterobacterales</taxon>
        <taxon>Enterobacteriaceae</taxon>
        <taxon>Lelliottia</taxon>
    </lineage>
</organism>
<comment type="caution">
    <text evidence="1">The sequence shown here is derived from an EMBL/GenBank/DDBJ whole genome shotgun (WGS) entry which is preliminary data.</text>
</comment>
<name>A0ABD4K617_9ENTR</name>
<dbReference type="Proteomes" id="UP000628560">
    <property type="component" value="Unassembled WGS sequence"/>
</dbReference>
<sequence length="76" mass="8949">MDKLELIDAFKKLNIPKSTYSIDYVNNETLCLIMENGKWIIFYSEKGGRTDPEYFDDEESACKAFLYEVQDMLNHL</sequence>
<protein>
    <recommendedName>
        <fullName evidence="3">SMI1/KNR4 family protein</fullName>
    </recommendedName>
</protein>
<evidence type="ECO:0000313" key="2">
    <source>
        <dbReference type="Proteomes" id="UP000628560"/>
    </source>
</evidence>
<evidence type="ECO:0008006" key="3">
    <source>
        <dbReference type="Google" id="ProtNLM"/>
    </source>
</evidence>
<dbReference type="AlphaFoldDB" id="A0ABD4K617"/>
<accession>A0ABD4K617</accession>